<evidence type="ECO:0000259" key="7">
    <source>
        <dbReference type="PROSITE" id="PS51721"/>
    </source>
</evidence>
<keyword evidence="2 5" id="KW-0547">Nucleotide-binding</keyword>
<comment type="caution">
    <text evidence="8">The sequence shown here is derived from an EMBL/GenBank/DDBJ whole genome shotgun (WGS) entry which is preliminary data.</text>
</comment>
<dbReference type="InterPro" id="IPR024929">
    <property type="entry name" value="GNL2_CP_dom"/>
</dbReference>
<feature type="region of interest" description="Disordered" evidence="6">
    <location>
        <begin position="464"/>
        <end position="483"/>
    </location>
</feature>
<dbReference type="SUPFAM" id="SSF52540">
    <property type="entry name" value="P-loop containing nucleoside triphosphate hydrolases"/>
    <property type="match status" value="1"/>
</dbReference>
<gene>
    <name evidence="8" type="ORF">NDN08_001683</name>
</gene>
<feature type="compositionally biased region" description="Polar residues" evidence="6">
    <location>
        <begin position="495"/>
        <end position="524"/>
    </location>
</feature>
<keyword evidence="4 5" id="KW-0539">Nucleus</keyword>
<evidence type="ECO:0000313" key="9">
    <source>
        <dbReference type="Proteomes" id="UP001157974"/>
    </source>
</evidence>
<name>A0AAV8URN5_9RHOD</name>
<dbReference type="Pfam" id="PF08153">
    <property type="entry name" value="NGP1NT"/>
    <property type="match status" value="1"/>
</dbReference>
<dbReference type="InterPro" id="IPR027417">
    <property type="entry name" value="P-loop_NTPase"/>
</dbReference>
<feature type="region of interest" description="Disordered" evidence="6">
    <location>
        <begin position="1"/>
        <end position="35"/>
    </location>
</feature>
<keyword evidence="9" id="KW-1185">Reference proteome</keyword>
<accession>A0AAV8URN5</accession>
<comment type="subcellular location">
    <subcellularLocation>
        <location evidence="1 5">Nucleus</location>
        <location evidence="1 5">Nucleolus</location>
    </subcellularLocation>
</comment>
<evidence type="ECO:0000256" key="2">
    <source>
        <dbReference type="ARBA" id="ARBA00022741"/>
    </source>
</evidence>
<feature type="compositionally biased region" description="Polar residues" evidence="6">
    <location>
        <begin position="17"/>
        <end position="35"/>
    </location>
</feature>
<comment type="function">
    <text evidence="5">GTPase that associates with pre-60S ribosomal subunits in the nucleolus and is required for their nuclear export and maturation.</text>
</comment>
<dbReference type="PRINTS" id="PR00326">
    <property type="entry name" value="GTP1OBG"/>
</dbReference>
<protein>
    <recommendedName>
        <fullName evidence="5">Nucleolar GTP-binding protein 2</fullName>
    </recommendedName>
</protein>
<dbReference type="InterPro" id="IPR023179">
    <property type="entry name" value="GTP-bd_ortho_bundle_sf"/>
</dbReference>
<dbReference type="Gene3D" id="3.40.50.300">
    <property type="entry name" value="P-loop containing nucleotide triphosphate hydrolases"/>
    <property type="match status" value="1"/>
</dbReference>
<evidence type="ECO:0000256" key="6">
    <source>
        <dbReference type="SAM" id="MobiDB-lite"/>
    </source>
</evidence>
<reference evidence="8 9" key="1">
    <citation type="journal article" date="2023" name="Nat. Commun.">
        <title>Origin of minicircular mitochondrial genomes in red algae.</title>
        <authorList>
            <person name="Lee Y."/>
            <person name="Cho C.H."/>
            <person name="Lee Y.M."/>
            <person name="Park S.I."/>
            <person name="Yang J.H."/>
            <person name="West J.A."/>
            <person name="Bhattacharya D."/>
            <person name="Yoon H.S."/>
        </authorList>
    </citation>
    <scope>NUCLEOTIDE SEQUENCE [LARGE SCALE GENOMIC DNA]</scope>
    <source>
        <strain evidence="8 9">CCMP1338</strain>
        <tissue evidence="8">Whole cell</tissue>
    </source>
</reference>
<dbReference type="GO" id="GO:0005525">
    <property type="term" value="F:GTP binding"/>
    <property type="evidence" value="ECO:0007669"/>
    <property type="project" value="UniProtKB-KW"/>
</dbReference>
<dbReference type="PANTHER" id="PTHR11089">
    <property type="entry name" value="GTP-BINDING PROTEIN-RELATED"/>
    <property type="match status" value="1"/>
</dbReference>
<dbReference type="InterPro" id="IPR012971">
    <property type="entry name" value="NOG2_N_dom"/>
</dbReference>
<dbReference type="PANTHER" id="PTHR11089:SF9">
    <property type="entry name" value="NUCLEOLAR GTP-BINDING PROTEIN 2"/>
    <property type="match status" value="1"/>
</dbReference>
<dbReference type="PROSITE" id="PS51721">
    <property type="entry name" value="G_CP"/>
    <property type="match status" value="1"/>
</dbReference>
<dbReference type="EMBL" id="JAMWBK010000005">
    <property type="protein sequence ID" value="KAJ8905174.1"/>
    <property type="molecule type" value="Genomic_DNA"/>
</dbReference>
<evidence type="ECO:0000313" key="8">
    <source>
        <dbReference type="EMBL" id="KAJ8905174.1"/>
    </source>
</evidence>
<dbReference type="AlphaFoldDB" id="A0AAV8URN5"/>
<feature type="compositionally biased region" description="Acidic residues" evidence="6">
    <location>
        <begin position="527"/>
        <end position="543"/>
    </location>
</feature>
<proteinExistence type="inferred from homology"/>
<dbReference type="InterPro" id="IPR006073">
    <property type="entry name" value="GTP-bd"/>
</dbReference>
<evidence type="ECO:0000256" key="4">
    <source>
        <dbReference type="ARBA" id="ARBA00023242"/>
    </source>
</evidence>
<evidence type="ECO:0000256" key="1">
    <source>
        <dbReference type="ARBA" id="ARBA00004604"/>
    </source>
</evidence>
<dbReference type="Proteomes" id="UP001157974">
    <property type="component" value="Unassembled WGS sequence"/>
</dbReference>
<organism evidence="8 9">
    <name type="scientific">Rhodosorus marinus</name>
    <dbReference type="NCBI Taxonomy" id="101924"/>
    <lineage>
        <taxon>Eukaryota</taxon>
        <taxon>Rhodophyta</taxon>
        <taxon>Stylonematophyceae</taxon>
        <taxon>Stylonematales</taxon>
        <taxon>Stylonemataceae</taxon>
        <taxon>Rhodosorus</taxon>
    </lineage>
</organism>
<keyword evidence="3 5" id="KW-0342">GTP-binding</keyword>
<dbReference type="InterPro" id="IPR030378">
    <property type="entry name" value="G_CP_dom"/>
</dbReference>
<feature type="region of interest" description="Disordered" evidence="6">
    <location>
        <begin position="494"/>
        <end position="543"/>
    </location>
</feature>
<dbReference type="FunFam" id="3.40.50.300:FF:000559">
    <property type="entry name" value="Nuclear/nucleolar GTPase 2"/>
    <property type="match status" value="1"/>
</dbReference>
<dbReference type="Pfam" id="PF01926">
    <property type="entry name" value="MMR_HSR1"/>
    <property type="match status" value="1"/>
</dbReference>
<evidence type="ECO:0000256" key="5">
    <source>
        <dbReference type="RuleBase" id="RU364023"/>
    </source>
</evidence>
<dbReference type="Gene3D" id="1.10.1580.10">
    <property type="match status" value="1"/>
</dbReference>
<sequence>MPKLHVKVAPGVGGKIPSSSTDANRGNKIQGTGRTRSTVNRIQMYKTKAHKRDRKGKIIEGAGDLTSRTPEVGAGRIAPNRRWFGNTRVVKQQELSEFRDAVAKVSHDPYSVLLKRRKLPMGLVAETDKNRDGARLQLLETETFEDTFSKKKWRKRPKLGNGDLGELARTADERGQHFETSTADTRLKDHVERDEDRDRCFDKGQSRRIWGELHKVVDSSDVLLQVLDARDPAGTRCEWLESHLKKEAAHKHLVFILNKCDLVPTWVTARWLKVLSKDYPTVALHASVKNSFGKGALITLLRQYKRLHDDKKSISCGLIGYPNVGKSSVINMLKGEKVVNVAPVPGETKVWQYITLFKNVFLVDCPGIVHESHSNSESDSVLKGVVRVESLKDTSPVFVPAVLKRVEDKYITATYGIRDWSDPDDFLTKLAKKTGKLLPKGEPNHDATARKVLHDFIRGRLPWFVTPPDPRETENEEQDTVEATVDQDLSKLRSSKQFDNASDPSLAVSQVSKSESQQTLNPNSDAADLEWDASDEDDLEEIS</sequence>
<feature type="domain" description="CP-type G" evidence="7">
    <location>
        <begin position="210"/>
        <end position="371"/>
    </location>
</feature>
<dbReference type="GO" id="GO:0005730">
    <property type="term" value="C:nucleolus"/>
    <property type="evidence" value="ECO:0007669"/>
    <property type="project" value="UniProtKB-SubCell"/>
</dbReference>
<dbReference type="InterPro" id="IPR050755">
    <property type="entry name" value="TRAFAC_YlqF/YawG_RiboMat"/>
</dbReference>
<comment type="similarity">
    <text evidence="5">Belongs to the TRAFAC class YlqF/YawG GTPase family. NOG2 subfamily.</text>
</comment>
<evidence type="ECO:0000256" key="3">
    <source>
        <dbReference type="ARBA" id="ARBA00023134"/>
    </source>
</evidence>
<dbReference type="CDD" id="cd01858">
    <property type="entry name" value="NGP_1"/>
    <property type="match status" value="1"/>
</dbReference>